<evidence type="ECO:0000313" key="3">
    <source>
        <dbReference type="EMBL" id="CAA0810467.1"/>
    </source>
</evidence>
<accession>A0A9N7R1K7</accession>
<name>A0A9N7R1K7_STRHE</name>
<proteinExistence type="predicted"/>
<dbReference type="AlphaFoldDB" id="A0A9N7R1K7"/>
<evidence type="ECO:0000256" key="1">
    <source>
        <dbReference type="SAM" id="MobiDB-lite"/>
    </source>
</evidence>
<reference evidence="3" key="1">
    <citation type="submission" date="2019-12" db="EMBL/GenBank/DDBJ databases">
        <authorList>
            <person name="Scholes J."/>
        </authorList>
    </citation>
    <scope>NUCLEOTIDE SEQUENCE</scope>
</reference>
<feature type="compositionally biased region" description="Basic and acidic residues" evidence="1">
    <location>
        <begin position="210"/>
        <end position="226"/>
    </location>
</feature>
<dbReference type="Proteomes" id="UP001153555">
    <property type="component" value="Unassembled WGS sequence"/>
</dbReference>
<dbReference type="EMBL" id="CACSLK010006106">
    <property type="protein sequence ID" value="CAA0810467.1"/>
    <property type="molecule type" value="Genomic_DNA"/>
</dbReference>
<comment type="caution">
    <text evidence="3">The sequence shown here is derived from an EMBL/GenBank/DDBJ whole genome shotgun (WGS) entry which is preliminary data.</text>
</comment>
<evidence type="ECO:0000313" key="4">
    <source>
        <dbReference type="Proteomes" id="UP001153555"/>
    </source>
</evidence>
<gene>
    <name evidence="3" type="ORF">SHERM_12072</name>
</gene>
<dbReference type="OrthoDB" id="1305902at2759"/>
<feature type="region of interest" description="Disordered" evidence="1">
    <location>
        <begin position="195"/>
        <end position="247"/>
    </location>
</feature>
<sequence length="458" mass="51862">QTPLCIEYPTMEADFELKSGLIHILPKFRGLENEDPHKHLKEFHVACSSMKPQGVTEDQIKLRAFPFSLIDCAKDWLFYLPPGSVNTWNGMLRLFLDKYFPASRAANIRRGICSIKQKDVETLHDYWERFKQLCSCCPQHGISEQLLIQYFYEGLLPMERRMMDAASKLPSQTVINPKQNANAITLRSVKELQDAKKSSKKGNLEEEVEKEVAHDAVKGQDADQGKPLKPLAPSPPFPSRLSKSKKEEEEKEIFNTFRKVEVNIPLLDAIKQIPRYAKFLKELCTNKKKLKGNEFVSMGENVSAVLQKILPPKCKDPGMFTIPCKIGSVRMERAMLDLGASINVMPMSIYASLNVGPLKETGVIIQLADRSNVYPEGVLEDVLVQVNELVFPADFNVLDMEEDASSHSLILLGRPFLKTSRTKIDVYDGTLTMEFDGDIIEFNIYNAMKYPCESSSVF</sequence>
<dbReference type="Gene3D" id="2.40.70.10">
    <property type="entry name" value="Acid Proteases"/>
    <property type="match status" value="1"/>
</dbReference>
<feature type="non-terminal residue" evidence="3">
    <location>
        <position position="1"/>
    </location>
</feature>
<dbReference type="CDD" id="cd00303">
    <property type="entry name" value="retropepsin_like"/>
    <property type="match status" value="1"/>
</dbReference>
<dbReference type="PANTHER" id="PTHR33067:SF15">
    <property type="entry name" value="RNA-DIRECTED DNA POLYMERASE"/>
    <property type="match status" value="1"/>
</dbReference>
<keyword evidence="4" id="KW-1185">Reference proteome</keyword>
<organism evidence="3 4">
    <name type="scientific">Striga hermonthica</name>
    <name type="common">Purple witchweed</name>
    <name type="synonym">Buchnera hermonthica</name>
    <dbReference type="NCBI Taxonomy" id="68872"/>
    <lineage>
        <taxon>Eukaryota</taxon>
        <taxon>Viridiplantae</taxon>
        <taxon>Streptophyta</taxon>
        <taxon>Embryophyta</taxon>
        <taxon>Tracheophyta</taxon>
        <taxon>Spermatophyta</taxon>
        <taxon>Magnoliopsida</taxon>
        <taxon>eudicotyledons</taxon>
        <taxon>Gunneridae</taxon>
        <taxon>Pentapetalae</taxon>
        <taxon>asterids</taxon>
        <taxon>lamiids</taxon>
        <taxon>Lamiales</taxon>
        <taxon>Orobanchaceae</taxon>
        <taxon>Buchnereae</taxon>
        <taxon>Striga</taxon>
    </lineage>
</organism>
<dbReference type="InterPro" id="IPR005162">
    <property type="entry name" value="Retrotrans_gag_dom"/>
</dbReference>
<dbReference type="Pfam" id="PF03732">
    <property type="entry name" value="Retrotrans_gag"/>
    <property type="match status" value="1"/>
</dbReference>
<protein>
    <recommendedName>
        <fullName evidence="2">Retrotransposon gag domain-containing protein</fullName>
    </recommendedName>
</protein>
<evidence type="ECO:0000259" key="2">
    <source>
        <dbReference type="Pfam" id="PF03732"/>
    </source>
</evidence>
<dbReference type="InterPro" id="IPR021109">
    <property type="entry name" value="Peptidase_aspartic_dom_sf"/>
</dbReference>
<feature type="non-terminal residue" evidence="3">
    <location>
        <position position="458"/>
    </location>
</feature>
<dbReference type="PANTHER" id="PTHR33067">
    <property type="entry name" value="RNA-DIRECTED DNA POLYMERASE-RELATED"/>
    <property type="match status" value="1"/>
</dbReference>
<feature type="domain" description="Retrotransposon gag" evidence="2">
    <location>
        <begin position="64"/>
        <end position="156"/>
    </location>
</feature>